<protein>
    <submittedName>
        <fullName evidence="1">DUF3450 domain-containing protein</fullName>
    </submittedName>
</protein>
<dbReference type="Pfam" id="PF11932">
    <property type="entry name" value="DUF3450"/>
    <property type="match status" value="1"/>
</dbReference>
<sequence>MKKYVYILSLLAVFTYADNADIDQILEENETSISMSEKSQEKVDGLSTEKDSLLAEWKVVVKQVEGLKIYNAQKRKQIQAQEDRLVTLAEQTRQVVVIQRQIPPLMERMANSLEQFVSLDAPFSLNERYKRINQVRNTLSDPKVTASEQVRQVLEAYNIEREYGRTIETYEDAIVLDGEEKVVNILRIGRLALMYQLKDQSEAGVWDSEAQEWVEVSGYRLPVRDGIRMANKTAPLDLLAVPVKFTEAK</sequence>
<reference evidence="1 2" key="1">
    <citation type="submission" date="2019-02" db="EMBL/GenBank/DDBJ databases">
        <title>Prokaryotic population dynamics and viral predation in marine succession experiment using metagenomics: the confinement effect.</title>
        <authorList>
            <person name="Haro-Moreno J.M."/>
            <person name="Rodriguez-Valera F."/>
            <person name="Lopez-Perez M."/>
        </authorList>
    </citation>
    <scope>NUCLEOTIDE SEQUENCE [LARGE SCALE GENOMIC DNA]</scope>
    <source>
        <strain evidence="1">MED-G166</strain>
    </source>
</reference>
<dbReference type="EMBL" id="SHBL01000030">
    <property type="protein sequence ID" value="RZO23626.1"/>
    <property type="molecule type" value="Genomic_DNA"/>
</dbReference>
<dbReference type="PIRSF" id="PIRSF028069">
    <property type="entry name" value="UCP028069"/>
    <property type="match status" value="1"/>
</dbReference>
<dbReference type="InterPro" id="IPR016866">
    <property type="entry name" value="UCP028069"/>
</dbReference>
<organism evidence="1 2">
    <name type="scientific">SAR86 cluster bacterium</name>
    <dbReference type="NCBI Taxonomy" id="2030880"/>
    <lineage>
        <taxon>Bacteria</taxon>
        <taxon>Pseudomonadati</taxon>
        <taxon>Pseudomonadota</taxon>
        <taxon>Gammaproteobacteria</taxon>
        <taxon>SAR86 cluster</taxon>
    </lineage>
</organism>
<dbReference type="Proteomes" id="UP000320146">
    <property type="component" value="Unassembled WGS sequence"/>
</dbReference>
<proteinExistence type="predicted"/>
<gene>
    <name evidence="1" type="ORF">EVA99_03485</name>
</gene>
<dbReference type="AlphaFoldDB" id="A0A520MQX2"/>
<name>A0A520MQX2_9GAMM</name>
<comment type="caution">
    <text evidence="1">The sequence shown here is derived from an EMBL/GenBank/DDBJ whole genome shotgun (WGS) entry which is preliminary data.</text>
</comment>
<accession>A0A520MQX2</accession>
<evidence type="ECO:0000313" key="2">
    <source>
        <dbReference type="Proteomes" id="UP000320146"/>
    </source>
</evidence>
<evidence type="ECO:0000313" key="1">
    <source>
        <dbReference type="EMBL" id="RZO23626.1"/>
    </source>
</evidence>